<feature type="non-terminal residue" evidence="1">
    <location>
        <position position="78"/>
    </location>
</feature>
<dbReference type="EMBL" id="KK120954">
    <property type="protein sequence ID" value="KFM79447.1"/>
    <property type="molecule type" value="Genomic_DNA"/>
</dbReference>
<name>A0A087UQ08_STEMI</name>
<keyword evidence="2" id="KW-1185">Reference proteome</keyword>
<gene>
    <name evidence="1" type="ORF">X975_12792</name>
</gene>
<protein>
    <submittedName>
        <fullName evidence="1">Uncharacterized protein</fullName>
    </submittedName>
</protein>
<organism evidence="1 2">
    <name type="scientific">Stegodyphus mimosarum</name>
    <name type="common">African social velvet spider</name>
    <dbReference type="NCBI Taxonomy" id="407821"/>
    <lineage>
        <taxon>Eukaryota</taxon>
        <taxon>Metazoa</taxon>
        <taxon>Ecdysozoa</taxon>
        <taxon>Arthropoda</taxon>
        <taxon>Chelicerata</taxon>
        <taxon>Arachnida</taxon>
        <taxon>Araneae</taxon>
        <taxon>Araneomorphae</taxon>
        <taxon>Entelegynae</taxon>
        <taxon>Eresoidea</taxon>
        <taxon>Eresidae</taxon>
        <taxon>Stegodyphus</taxon>
    </lineage>
</organism>
<evidence type="ECO:0000313" key="1">
    <source>
        <dbReference type="EMBL" id="KFM79447.1"/>
    </source>
</evidence>
<sequence>MSSSQKLVAQLSVFCASRTSSACSLGPASFRKSSTSSRVLSYWVAGMTALKPARYRSSVLPRSGMGCCGSSCGERRQA</sequence>
<reference evidence="1 2" key="1">
    <citation type="submission" date="2013-11" db="EMBL/GenBank/DDBJ databases">
        <title>Genome sequencing of Stegodyphus mimosarum.</title>
        <authorList>
            <person name="Bechsgaard J."/>
        </authorList>
    </citation>
    <scope>NUCLEOTIDE SEQUENCE [LARGE SCALE GENOMIC DNA]</scope>
</reference>
<proteinExistence type="predicted"/>
<dbReference type="Proteomes" id="UP000054359">
    <property type="component" value="Unassembled WGS sequence"/>
</dbReference>
<evidence type="ECO:0000313" key="2">
    <source>
        <dbReference type="Proteomes" id="UP000054359"/>
    </source>
</evidence>
<accession>A0A087UQ08</accession>
<dbReference type="AlphaFoldDB" id="A0A087UQ08"/>